<reference evidence="1" key="1">
    <citation type="submission" date="2022-03" db="EMBL/GenBank/DDBJ databases">
        <authorList>
            <person name="Alioto T."/>
            <person name="Alioto T."/>
            <person name="Gomez Garrido J."/>
        </authorList>
    </citation>
    <scope>NUCLEOTIDE SEQUENCE</scope>
</reference>
<accession>A0AAD1VST8</accession>
<dbReference type="AlphaFoldDB" id="A0AAD1VST8"/>
<keyword evidence="2" id="KW-1185">Reference proteome</keyword>
<dbReference type="PANTHER" id="PTHR21301">
    <property type="entry name" value="REVERSE TRANSCRIPTASE"/>
    <property type="match status" value="1"/>
</dbReference>
<proteinExistence type="predicted"/>
<organism evidence="1 2">
    <name type="scientific">Pelobates cultripes</name>
    <name type="common">Western spadefoot toad</name>
    <dbReference type="NCBI Taxonomy" id="61616"/>
    <lineage>
        <taxon>Eukaryota</taxon>
        <taxon>Metazoa</taxon>
        <taxon>Chordata</taxon>
        <taxon>Craniata</taxon>
        <taxon>Vertebrata</taxon>
        <taxon>Euteleostomi</taxon>
        <taxon>Amphibia</taxon>
        <taxon>Batrachia</taxon>
        <taxon>Anura</taxon>
        <taxon>Pelobatoidea</taxon>
        <taxon>Pelobatidae</taxon>
        <taxon>Pelobates</taxon>
    </lineage>
</organism>
<evidence type="ECO:0000313" key="2">
    <source>
        <dbReference type="Proteomes" id="UP001295444"/>
    </source>
</evidence>
<sequence>MTLMNLWEESNETNYSKHTDLKLKSKFTTYLGNYRNIDLFLETMKNEIDKLDTRSLDFHSNMNLSSREQMALKSLRKNTEIIIKPVDKGGNIVMMDVSDYVSMVLKVLEDENTYRILKSDPTNDFLKKYREILDGGRSRGLLSGDEYAFILNCHPRIATFYCLPKVHKSMTLPPGRPIVSGIENLTQNGSIYIDKILRPFVEKLPTFLQDTKQTLALLANLEVPPSAKLCSLDIEALYSSIPHSNGIRHTRHFLEQR</sequence>
<protein>
    <recommendedName>
        <fullName evidence="3">Reverse transcriptase domain-containing protein</fullName>
    </recommendedName>
</protein>
<dbReference type="PANTHER" id="PTHR21301:SF12">
    <property type="match status" value="1"/>
</dbReference>
<feature type="non-terminal residue" evidence="1">
    <location>
        <position position="257"/>
    </location>
</feature>
<gene>
    <name evidence="1" type="ORF">PECUL_23A014926</name>
</gene>
<evidence type="ECO:0008006" key="3">
    <source>
        <dbReference type="Google" id="ProtNLM"/>
    </source>
</evidence>
<dbReference type="Proteomes" id="UP001295444">
    <property type="component" value="Chromosome 02"/>
</dbReference>
<dbReference type="EMBL" id="OW240913">
    <property type="protein sequence ID" value="CAH2247992.1"/>
    <property type="molecule type" value="Genomic_DNA"/>
</dbReference>
<evidence type="ECO:0000313" key="1">
    <source>
        <dbReference type="EMBL" id="CAH2247992.1"/>
    </source>
</evidence>
<name>A0AAD1VST8_PELCU</name>